<reference evidence="10 12" key="2">
    <citation type="journal article" date="2013" name="Nature">
        <title>Insights into bilaterian evolution from three spiralian genomes.</title>
        <authorList>
            <person name="Simakov O."/>
            <person name="Marletaz F."/>
            <person name="Cho S.J."/>
            <person name="Edsinger-Gonzales E."/>
            <person name="Havlak P."/>
            <person name="Hellsten U."/>
            <person name="Kuo D.H."/>
            <person name="Larsson T."/>
            <person name="Lv J."/>
            <person name="Arendt D."/>
            <person name="Savage R."/>
            <person name="Osoegawa K."/>
            <person name="de Jong P."/>
            <person name="Grimwood J."/>
            <person name="Chapman J.A."/>
            <person name="Shapiro H."/>
            <person name="Aerts A."/>
            <person name="Otillar R.P."/>
            <person name="Terry A.Y."/>
            <person name="Boore J.L."/>
            <person name="Grigoriev I.V."/>
            <person name="Lindberg D.R."/>
            <person name="Seaver E.C."/>
            <person name="Weisblat D.A."/>
            <person name="Putnam N.H."/>
            <person name="Rokhsar D.S."/>
        </authorList>
    </citation>
    <scope>NUCLEOTIDE SEQUENCE</scope>
</reference>
<dbReference type="OrthoDB" id="20943at2759"/>
<dbReference type="CDD" id="cd12371">
    <property type="entry name" value="RRM2_PUF60"/>
    <property type="match status" value="1"/>
</dbReference>
<feature type="compositionally biased region" description="Low complexity" evidence="8">
    <location>
        <begin position="403"/>
        <end position="417"/>
    </location>
</feature>
<dbReference type="OMA" id="VHTHKGY"/>
<dbReference type="SMART" id="SM00361">
    <property type="entry name" value="RRM_1"/>
    <property type="match status" value="3"/>
</dbReference>
<dbReference type="GO" id="GO:0003723">
    <property type="term" value="F:RNA binding"/>
    <property type="evidence" value="ECO:0007669"/>
    <property type="project" value="UniProtKB-UniRule"/>
</dbReference>
<dbReference type="EMBL" id="KB097639">
    <property type="protein sequence ID" value="ESN92996.1"/>
    <property type="molecule type" value="Genomic_DNA"/>
</dbReference>
<dbReference type="Proteomes" id="UP000015101">
    <property type="component" value="Unassembled WGS sequence"/>
</dbReference>
<dbReference type="KEGG" id="hro:HELRODRAFT_108224"/>
<evidence type="ECO:0000256" key="6">
    <source>
        <dbReference type="ARBA" id="ARBA00023242"/>
    </source>
</evidence>
<dbReference type="HOGENOM" id="CLU_020551_3_1_1"/>
<dbReference type="GO" id="GO:0005634">
    <property type="term" value="C:nucleus"/>
    <property type="evidence" value="ECO:0007669"/>
    <property type="project" value="UniProtKB-SubCell"/>
</dbReference>
<accession>T1EEH1</accession>
<dbReference type="SMART" id="SM00360">
    <property type="entry name" value="RRM"/>
    <property type="match status" value="3"/>
</dbReference>
<dbReference type="InterPro" id="IPR035979">
    <property type="entry name" value="RBD_domain_sf"/>
</dbReference>
<dbReference type="PANTHER" id="PTHR47330:SF1">
    <property type="entry name" value="POLY(U)-BINDING-SPLICING FACTOR PUF60"/>
    <property type="match status" value="1"/>
</dbReference>
<dbReference type="EMBL" id="AMQM01001963">
    <property type="status" value="NOT_ANNOTATED_CDS"/>
    <property type="molecule type" value="Genomic_DNA"/>
</dbReference>
<feature type="compositionally biased region" description="Basic and acidic residues" evidence="8">
    <location>
        <begin position="27"/>
        <end position="37"/>
    </location>
</feature>
<evidence type="ECO:0000256" key="3">
    <source>
        <dbReference type="ARBA" id="ARBA00022664"/>
    </source>
</evidence>
<dbReference type="RefSeq" id="XP_009029265.1">
    <property type="nucleotide sequence ID" value="XM_009031017.1"/>
</dbReference>
<dbReference type="PROSITE" id="PS50102">
    <property type="entry name" value="RRM"/>
    <property type="match status" value="3"/>
</dbReference>
<feature type="domain" description="RRM" evidence="9">
    <location>
        <begin position="227"/>
        <end position="306"/>
    </location>
</feature>
<evidence type="ECO:0000313" key="10">
    <source>
        <dbReference type="EMBL" id="ESN92996.1"/>
    </source>
</evidence>
<organism evidence="11 12">
    <name type="scientific">Helobdella robusta</name>
    <name type="common">Californian leech</name>
    <dbReference type="NCBI Taxonomy" id="6412"/>
    <lineage>
        <taxon>Eukaryota</taxon>
        <taxon>Metazoa</taxon>
        <taxon>Spiralia</taxon>
        <taxon>Lophotrochozoa</taxon>
        <taxon>Annelida</taxon>
        <taxon>Clitellata</taxon>
        <taxon>Hirudinea</taxon>
        <taxon>Rhynchobdellida</taxon>
        <taxon>Glossiphoniidae</taxon>
        <taxon>Helobdella</taxon>
    </lineage>
</organism>
<sequence length="578" mass="63838">MMAEIDSCSMNEMASNVSSSLMNSTENSREENSRDTDGFNDLMSNNVVEEKQVGVVLMGPGARKDQQIYDLPKLTSLQKENIQKAKKYAMEQSIRTVLLKQTITHQQQQMMNLQNSIQRQQAVALMCRVYIGSINFEIKEEMIRQAFLPFGPIKSMSMPYDTVGKHHKGFAFLEYETPEAAALCLDQMNGIMISGYTIKVCKVGRPSNMPQAQIIIDKIMEESKSYNRIYVAAIHPDLTENDIKSVFEAFGRITHCQLAPDPNRPNKHKGYGYLEFELLQSALDAVMGMNLFDLGGQHLRVGRAITPPNAFTPPPTSGSLPTASAIAAAAITAKITALEAISKPVGVVEINPSPLQTSSLANDENSNSPATSSTRQRTSKFGGFSSGPGSTNVPPPSIYIPPTTLVNSASTSTSSTSKRPPTKGDPNSKSSSDLKKKLEIMAEMSELADIQTLQQQEDIQIKGHQARHMVMQKLLRKKESRVMVLQNMVGPEDVDEELEHEVTDECSKFGEVEKVVIYQEKQGEDDDAPIFVKIFVEFKHPTGVEAAVSSLNGRFFAGRTVSAKRYDQDLYDNNDFSA</sequence>
<dbReference type="InterPro" id="IPR000504">
    <property type="entry name" value="RRM_dom"/>
</dbReference>
<protein>
    <recommendedName>
        <fullName evidence="9">RRM domain-containing protein</fullName>
    </recommendedName>
</protein>
<dbReference type="FunFam" id="3.30.70.330:FF:000136">
    <property type="entry name" value="poly(U)-binding-splicing factor PUF60 isoform X1"/>
    <property type="match status" value="1"/>
</dbReference>
<dbReference type="Pfam" id="PF00076">
    <property type="entry name" value="RRM_1"/>
    <property type="match status" value="3"/>
</dbReference>
<evidence type="ECO:0000259" key="9">
    <source>
        <dbReference type="PROSITE" id="PS50102"/>
    </source>
</evidence>
<dbReference type="GO" id="GO:0000380">
    <property type="term" value="P:alternative mRNA splicing, via spliceosome"/>
    <property type="evidence" value="ECO:0000318"/>
    <property type="project" value="GO_Central"/>
</dbReference>
<dbReference type="InterPro" id="IPR034211">
    <property type="entry name" value="PUF60_RRM2"/>
</dbReference>
<evidence type="ECO:0000256" key="5">
    <source>
        <dbReference type="ARBA" id="ARBA00023187"/>
    </source>
</evidence>
<gene>
    <name evidence="11" type="primary">20194973</name>
    <name evidence="10" type="ORF">HELRODRAFT_108224</name>
</gene>
<dbReference type="Gene3D" id="3.30.70.330">
    <property type="match status" value="3"/>
</dbReference>
<dbReference type="InterPro" id="IPR051974">
    <property type="entry name" value="PUF60_regulator"/>
</dbReference>
<feature type="domain" description="RRM" evidence="9">
    <location>
        <begin position="481"/>
        <end position="568"/>
    </location>
</feature>
<dbReference type="AlphaFoldDB" id="T1EEH1"/>
<evidence type="ECO:0000313" key="11">
    <source>
        <dbReference type="EnsemblMetazoa" id="HelroP108224"/>
    </source>
</evidence>
<dbReference type="InterPro" id="IPR034212">
    <property type="entry name" value="PUF60_RRM3"/>
</dbReference>
<dbReference type="FunCoup" id="T1EEH1">
    <property type="interactions" value="1849"/>
</dbReference>
<evidence type="ECO:0000313" key="12">
    <source>
        <dbReference type="Proteomes" id="UP000015101"/>
    </source>
</evidence>
<dbReference type="PANTHER" id="PTHR47330">
    <property type="entry name" value="POLY(U)-BINDING-SPLICING FACTOR PUF60-B-RELATED"/>
    <property type="match status" value="1"/>
</dbReference>
<dbReference type="InterPro" id="IPR006532">
    <property type="entry name" value="PUF60-like"/>
</dbReference>
<dbReference type="EnsemblMetazoa" id="HelroT108224">
    <property type="protein sequence ID" value="HelroP108224"/>
    <property type="gene ID" value="HelroG108224"/>
</dbReference>
<dbReference type="STRING" id="6412.T1EEH1"/>
<feature type="domain" description="RRM" evidence="9">
    <location>
        <begin position="127"/>
        <end position="205"/>
    </location>
</feature>
<keyword evidence="6" id="KW-0539">Nucleus</keyword>
<dbReference type="InParanoid" id="T1EEH1"/>
<dbReference type="eggNOG" id="KOG0124">
    <property type="taxonomic scope" value="Eukaryota"/>
</dbReference>
<proteinExistence type="inferred from homology"/>
<name>T1EEH1_HELRO</name>
<keyword evidence="5" id="KW-0508">mRNA splicing</keyword>
<reference evidence="11" key="3">
    <citation type="submission" date="2015-06" db="UniProtKB">
        <authorList>
            <consortium name="EnsemblMetazoa"/>
        </authorList>
    </citation>
    <scope>IDENTIFICATION</scope>
</reference>
<dbReference type="CTD" id="20194973"/>
<dbReference type="GO" id="GO:0006376">
    <property type="term" value="P:mRNA splice site recognition"/>
    <property type="evidence" value="ECO:0000318"/>
    <property type="project" value="GO_Central"/>
</dbReference>
<keyword evidence="12" id="KW-1185">Reference proteome</keyword>
<feature type="region of interest" description="Disordered" evidence="8">
    <location>
        <begin position="354"/>
        <end position="433"/>
    </location>
</feature>
<comment type="similarity">
    <text evidence="2">Belongs to the RRM half pint family.</text>
</comment>
<evidence type="ECO:0000256" key="4">
    <source>
        <dbReference type="ARBA" id="ARBA00022884"/>
    </source>
</evidence>
<feature type="compositionally biased region" description="Polar residues" evidence="8">
    <location>
        <begin position="8"/>
        <end position="26"/>
    </location>
</feature>
<reference evidence="12" key="1">
    <citation type="submission" date="2012-12" db="EMBL/GenBank/DDBJ databases">
        <authorList>
            <person name="Hellsten U."/>
            <person name="Grimwood J."/>
            <person name="Chapman J.A."/>
            <person name="Shapiro H."/>
            <person name="Aerts A."/>
            <person name="Otillar R.P."/>
            <person name="Terry A.Y."/>
            <person name="Boore J.L."/>
            <person name="Simakov O."/>
            <person name="Marletaz F."/>
            <person name="Cho S.-J."/>
            <person name="Edsinger-Gonzales E."/>
            <person name="Havlak P."/>
            <person name="Kuo D.-H."/>
            <person name="Larsson T."/>
            <person name="Lv J."/>
            <person name="Arendt D."/>
            <person name="Savage R."/>
            <person name="Osoegawa K."/>
            <person name="de Jong P."/>
            <person name="Lindberg D.R."/>
            <person name="Seaver E.C."/>
            <person name="Weisblat D.A."/>
            <person name="Putnam N.H."/>
            <person name="Grigoriev I.V."/>
            <person name="Rokhsar D.S."/>
        </authorList>
    </citation>
    <scope>NUCLEOTIDE SEQUENCE</scope>
</reference>
<dbReference type="GeneID" id="20194973"/>
<dbReference type="GO" id="GO:0000381">
    <property type="term" value="P:regulation of alternative mRNA splicing, via spliceosome"/>
    <property type="evidence" value="ECO:0000318"/>
    <property type="project" value="GO_Central"/>
</dbReference>
<keyword evidence="4 7" id="KW-0694">RNA-binding</keyword>
<dbReference type="NCBIfam" id="TIGR01645">
    <property type="entry name" value="half-pint"/>
    <property type="match status" value="1"/>
</dbReference>
<keyword evidence="3" id="KW-0507">mRNA processing</keyword>
<evidence type="ECO:0000256" key="8">
    <source>
        <dbReference type="SAM" id="MobiDB-lite"/>
    </source>
</evidence>
<feature type="compositionally biased region" description="Low complexity" evidence="8">
    <location>
        <begin position="379"/>
        <end position="390"/>
    </location>
</feature>
<dbReference type="FunFam" id="3.30.70.330:FF:000382">
    <property type="entry name" value="G-patch domain-containing protein"/>
    <property type="match status" value="1"/>
</dbReference>
<evidence type="ECO:0000256" key="7">
    <source>
        <dbReference type="PROSITE-ProRule" id="PRU00176"/>
    </source>
</evidence>
<dbReference type="InterPro" id="IPR012677">
    <property type="entry name" value="Nucleotide-bd_a/b_plait_sf"/>
</dbReference>
<comment type="subcellular location">
    <subcellularLocation>
        <location evidence="1">Nucleus</location>
    </subcellularLocation>
</comment>
<dbReference type="CDD" id="cd12648">
    <property type="entry name" value="RRM3_UHM_PUF60"/>
    <property type="match status" value="1"/>
</dbReference>
<dbReference type="SUPFAM" id="SSF54928">
    <property type="entry name" value="RNA-binding domain, RBD"/>
    <property type="match status" value="2"/>
</dbReference>
<evidence type="ECO:0000256" key="1">
    <source>
        <dbReference type="ARBA" id="ARBA00004123"/>
    </source>
</evidence>
<feature type="region of interest" description="Disordered" evidence="8">
    <location>
        <begin position="1"/>
        <end position="41"/>
    </location>
</feature>
<evidence type="ECO:0000256" key="2">
    <source>
        <dbReference type="ARBA" id="ARBA00005987"/>
    </source>
</evidence>
<feature type="compositionally biased region" description="Polar residues" evidence="8">
    <location>
        <begin position="354"/>
        <end position="376"/>
    </location>
</feature>
<dbReference type="InterPro" id="IPR003954">
    <property type="entry name" value="RRM_euk-type"/>
</dbReference>